<gene>
    <name evidence="4" type="ORF">SR187_5135</name>
</gene>
<dbReference type="InterPro" id="IPR047194">
    <property type="entry name" value="CwlT-like_lysozyme"/>
</dbReference>
<dbReference type="AlphaFoldDB" id="A0A2Z5TQF6"/>
<accession>A0A2Z5TQF6</accession>
<dbReference type="FunFam" id="1.10.530.10:FF:000013">
    <property type="entry name" value="Pneumococcal vaccine antigen A"/>
    <property type="match status" value="1"/>
</dbReference>
<reference evidence="4 5" key="1">
    <citation type="journal article" date="2018" name="Genome Biol. Evol.">
        <title>Complete Genome Sequence of Streptococcus ruminantium sp. nov. GUT-187T (=DSM 104980T =JCM 31869T), the Type Strain of S. ruminantium, and Comparison with Genome Sequences of Streptococcus suis Strains.</title>
        <authorList>
            <person name="Tohya M."/>
            <person name="Sekizaki T."/>
            <person name="Miyoshi-Akiyama T."/>
        </authorList>
    </citation>
    <scope>NUCLEOTIDE SEQUENCE [LARGE SCALE GENOMIC DNA]</scope>
    <source>
        <strain evidence="4 5">GUT187T</strain>
    </source>
</reference>
<evidence type="ECO:0000313" key="4">
    <source>
        <dbReference type="EMBL" id="BBA92635.1"/>
    </source>
</evidence>
<dbReference type="SUPFAM" id="SSF53955">
    <property type="entry name" value="Lysozyme-like"/>
    <property type="match status" value="1"/>
</dbReference>
<sequence length="191" mass="21623">MLLLLIFLGYKCFQTYRTVKQVMTYQPMVREILAENDTSANEELILAMIYTETKGREVDVMQSSESASGSANTITDSKESIRQGIVYLTEKLRLAEEKGVGVWTAVQAYNFGPAYIDYIAKHGGEHTLALAEEYSKNVVAPSLGNTTQETYTYYHPIALLNGGKLYVNGGNIYYARQVRFNMHLMRFINLF</sequence>
<dbReference type="Proteomes" id="UP000269331">
    <property type="component" value="Chromosome"/>
</dbReference>
<proteinExistence type="predicted"/>
<dbReference type="Gene3D" id="1.10.530.10">
    <property type="match status" value="1"/>
</dbReference>
<evidence type="ECO:0000256" key="2">
    <source>
        <dbReference type="ARBA" id="ARBA00073991"/>
    </source>
</evidence>
<name>A0A2Z5TQF6_9STRE</name>
<feature type="domain" description="CwlT-like lysozyme" evidence="3">
    <location>
        <begin position="20"/>
        <end position="181"/>
    </location>
</feature>
<dbReference type="InterPro" id="IPR023346">
    <property type="entry name" value="Lysozyme-like_dom_sf"/>
</dbReference>
<evidence type="ECO:0000313" key="5">
    <source>
        <dbReference type="Proteomes" id="UP000269331"/>
    </source>
</evidence>
<dbReference type="EMBL" id="AP018400">
    <property type="protein sequence ID" value="BBA92635.1"/>
    <property type="molecule type" value="Genomic_DNA"/>
</dbReference>
<evidence type="ECO:0000259" key="3">
    <source>
        <dbReference type="Pfam" id="PF13702"/>
    </source>
</evidence>
<dbReference type="Pfam" id="PF13702">
    <property type="entry name" value="Lysozyme_like"/>
    <property type="match status" value="1"/>
</dbReference>
<protein>
    <recommendedName>
        <fullName evidence="2">Pneumococcal vaccine antigen A</fullName>
    </recommendedName>
</protein>
<dbReference type="PANTHER" id="PTHR34135:SF3">
    <property type="entry name" value="PNEUMOCOCCAL VACCINE ANTIGEN A"/>
    <property type="match status" value="1"/>
</dbReference>
<dbReference type="GO" id="GO:0009986">
    <property type="term" value="C:cell surface"/>
    <property type="evidence" value="ECO:0007669"/>
    <property type="project" value="UniProtKB-SubCell"/>
</dbReference>
<dbReference type="CDD" id="cd16891">
    <property type="entry name" value="CwlT-like"/>
    <property type="match status" value="1"/>
</dbReference>
<comment type="subcellular location">
    <subcellularLocation>
        <location evidence="1">Cell surface</location>
    </subcellularLocation>
</comment>
<organism evidence="4 5">
    <name type="scientific">Streptococcus ruminantium</name>
    <dbReference type="NCBI Taxonomy" id="1917441"/>
    <lineage>
        <taxon>Bacteria</taxon>
        <taxon>Bacillati</taxon>
        <taxon>Bacillota</taxon>
        <taxon>Bacilli</taxon>
        <taxon>Lactobacillales</taxon>
        <taxon>Streptococcaceae</taxon>
        <taxon>Streptococcus</taxon>
    </lineage>
</organism>
<dbReference type="KEGG" id="srq:SR187_5135"/>
<evidence type="ECO:0000256" key="1">
    <source>
        <dbReference type="ARBA" id="ARBA00004241"/>
    </source>
</evidence>
<dbReference type="GO" id="GO:0016052">
    <property type="term" value="P:carbohydrate catabolic process"/>
    <property type="evidence" value="ECO:0007669"/>
    <property type="project" value="TreeGrafter"/>
</dbReference>
<dbReference type="PANTHER" id="PTHR34135">
    <property type="entry name" value="LYSOZYME"/>
    <property type="match status" value="1"/>
</dbReference>